<feature type="compositionally biased region" description="Basic and acidic residues" evidence="1">
    <location>
        <begin position="312"/>
        <end position="323"/>
    </location>
</feature>
<dbReference type="PRINTS" id="PR00625">
    <property type="entry name" value="JDOMAIN"/>
</dbReference>
<sequence length="378" mass="43011">MPATAASSKRRERDVGGSPSRESSDRDEEELEIEGVAHHNINPYKVLGIEAEASAEDVRKAYRKMALANHPDKVDPTKKNDAHHIFQEIAFAYAILSDERRRKRYDLTGRTSEILEGEDEADDFNWLDFYRAQFSEAVTEDRINNIAKEYKGSEEERQHILAAYTQYNGKLDKIYDNVMLSDILEDDDRFRQIIQEEIDKGTVQAYSAFKKITDASREKKKEEERKRRAKFDEHQLEKTIKQGNKGKFKPKNHSGKKDDLSGLAALIQSRQQARSGNIFAHLEEKYAGKGKGRAAMPADEPPEELFQKNAEKMKGARADKSMMRESVTPGEMDEFVEDDEDNLGEEEEHAVTGGKRKRRGSKSGRGNRKAARAAGPSR</sequence>
<accession>A0A9P4JS48</accession>
<dbReference type="PANTHER" id="PTHR44144">
    <property type="entry name" value="DNAJ HOMOLOG SUBFAMILY C MEMBER 9"/>
    <property type="match status" value="1"/>
</dbReference>
<comment type="caution">
    <text evidence="3">The sequence shown here is derived from an EMBL/GenBank/DDBJ whole genome shotgun (WGS) entry which is preliminary data.</text>
</comment>
<gene>
    <name evidence="3" type="ORF">GQ43DRAFT_429948</name>
</gene>
<feature type="compositionally biased region" description="Basic and acidic residues" evidence="1">
    <location>
        <begin position="215"/>
        <end position="240"/>
    </location>
</feature>
<feature type="compositionally biased region" description="Basic residues" evidence="1">
    <location>
        <begin position="244"/>
        <end position="254"/>
    </location>
</feature>
<reference evidence="3" key="1">
    <citation type="journal article" date="2020" name="Stud. Mycol.">
        <title>101 Dothideomycetes genomes: a test case for predicting lifestyles and emergence of pathogens.</title>
        <authorList>
            <person name="Haridas S."/>
            <person name="Albert R."/>
            <person name="Binder M."/>
            <person name="Bloem J."/>
            <person name="Labutti K."/>
            <person name="Salamov A."/>
            <person name="Andreopoulos B."/>
            <person name="Baker S."/>
            <person name="Barry K."/>
            <person name="Bills G."/>
            <person name="Bluhm B."/>
            <person name="Cannon C."/>
            <person name="Castanera R."/>
            <person name="Culley D."/>
            <person name="Daum C."/>
            <person name="Ezra D."/>
            <person name="Gonzalez J."/>
            <person name="Henrissat B."/>
            <person name="Kuo A."/>
            <person name="Liang C."/>
            <person name="Lipzen A."/>
            <person name="Lutzoni F."/>
            <person name="Magnuson J."/>
            <person name="Mondo S."/>
            <person name="Nolan M."/>
            <person name="Ohm R."/>
            <person name="Pangilinan J."/>
            <person name="Park H.-J."/>
            <person name="Ramirez L."/>
            <person name="Alfaro M."/>
            <person name="Sun H."/>
            <person name="Tritt A."/>
            <person name="Yoshinaga Y."/>
            <person name="Zwiers L.-H."/>
            <person name="Turgeon B."/>
            <person name="Goodwin S."/>
            <person name="Spatafora J."/>
            <person name="Crous P."/>
            <person name="Grigoriev I."/>
        </authorList>
    </citation>
    <scope>NUCLEOTIDE SEQUENCE</scope>
    <source>
        <strain evidence="3">ATCC 74209</strain>
    </source>
</reference>
<dbReference type="InterPro" id="IPR036869">
    <property type="entry name" value="J_dom_sf"/>
</dbReference>
<dbReference type="GO" id="GO:0031072">
    <property type="term" value="F:heat shock protein binding"/>
    <property type="evidence" value="ECO:0007669"/>
    <property type="project" value="TreeGrafter"/>
</dbReference>
<evidence type="ECO:0000256" key="1">
    <source>
        <dbReference type="SAM" id="MobiDB-lite"/>
    </source>
</evidence>
<keyword evidence="4" id="KW-1185">Reference proteome</keyword>
<proteinExistence type="predicted"/>
<dbReference type="PANTHER" id="PTHR44144:SF1">
    <property type="entry name" value="DNAJ HOMOLOG SUBFAMILY C MEMBER 9"/>
    <property type="match status" value="1"/>
</dbReference>
<dbReference type="PROSITE" id="PS50076">
    <property type="entry name" value="DNAJ_2"/>
    <property type="match status" value="1"/>
</dbReference>
<dbReference type="EMBL" id="ML993905">
    <property type="protein sequence ID" value="KAF2203366.1"/>
    <property type="molecule type" value="Genomic_DNA"/>
</dbReference>
<dbReference type="InterPro" id="IPR052594">
    <property type="entry name" value="J_domain-containing_protein"/>
</dbReference>
<dbReference type="Proteomes" id="UP000799536">
    <property type="component" value="Unassembled WGS sequence"/>
</dbReference>
<protein>
    <submittedName>
        <fullName evidence="3">DnaJ-domain-containing protein</fullName>
    </submittedName>
</protein>
<dbReference type="InterPro" id="IPR056453">
    <property type="entry name" value="HTH_DNAJC9"/>
</dbReference>
<dbReference type="OrthoDB" id="110024at2759"/>
<dbReference type="SMART" id="SM00271">
    <property type="entry name" value="DnaJ"/>
    <property type="match status" value="1"/>
</dbReference>
<organism evidence="3 4">
    <name type="scientific">Delitschia confertaspora ATCC 74209</name>
    <dbReference type="NCBI Taxonomy" id="1513339"/>
    <lineage>
        <taxon>Eukaryota</taxon>
        <taxon>Fungi</taxon>
        <taxon>Dikarya</taxon>
        <taxon>Ascomycota</taxon>
        <taxon>Pezizomycotina</taxon>
        <taxon>Dothideomycetes</taxon>
        <taxon>Pleosporomycetidae</taxon>
        <taxon>Pleosporales</taxon>
        <taxon>Delitschiaceae</taxon>
        <taxon>Delitschia</taxon>
    </lineage>
</organism>
<dbReference type="PROSITE" id="PS00636">
    <property type="entry name" value="DNAJ_1"/>
    <property type="match status" value="1"/>
</dbReference>
<feature type="region of interest" description="Disordered" evidence="1">
    <location>
        <begin position="215"/>
        <end position="258"/>
    </location>
</feature>
<evidence type="ECO:0000259" key="2">
    <source>
        <dbReference type="PROSITE" id="PS50076"/>
    </source>
</evidence>
<dbReference type="InterPro" id="IPR018253">
    <property type="entry name" value="DnaJ_domain_CS"/>
</dbReference>
<dbReference type="Pfam" id="PF00226">
    <property type="entry name" value="DnaJ"/>
    <property type="match status" value="1"/>
</dbReference>
<dbReference type="Pfam" id="PF23302">
    <property type="entry name" value="HTH_DNAJC9"/>
    <property type="match status" value="1"/>
</dbReference>
<feature type="compositionally biased region" description="Basic residues" evidence="1">
    <location>
        <begin position="354"/>
        <end position="371"/>
    </location>
</feature>
<dbReference type="FunFam" id="1.10.287.110:FF:000110">
    <property type="entry name" value="DnaJ domain protein (AFU_orthologue AFUA_2G13210)"/>
    <property type="match status" value="1"/>
</dbReference>
<dbReference type="GO" id="GO:0005737">
    <property type="term" value="C:cytoplasm"/>
    <property type="evidence" value="ECO:0007669"/>
    <property type="project" value="TreeGrafter"/>
</dbReference>
<name>A0A9P4JS48_9PLEO</name>
<feature type="region of interest" description="Disordered" evidence="1">
    <location>
        <begin position="312"/>
        <end position="378"/>
    </location>
</feature>
<dbReference type="Gene3D" id="1.10.287.110">
    <property type="entry name" value="DnaJ domain"/>
    <property type="match status" value="1"/>
</dbReference>
<dbReference type="InterPro" id="IPR001623">
    <property type="entry name" value="DnaJ_domain"/>
</dbReference>
<evidence type="ECO:0000313" key="3">
    <source>
        <dbReference type="EMBL" id="KAF2203366.1"/>
    </source>
</evidence>
<feature type="region of interest" description="Disordered" evidence="1">
    <location>
        <begin position="1"/>
        <end position="36"/>
    </location>
</feature>
<evidence type="ECO:0000313" key="4">
    <source>
        <dbReference type="Proteomes" id="UP000799536"/>
    </source>
</evidence>
<dbReference type="AlphaFoldDB" id="A0A9P4JS48"/>
<dbReference type="SUPFAM" id="SSF46565">
    <property type="entry name" value="Chaperone J-domain"/>
    <property type="match status" value="1"/>
</dbReference>
<feature type="domain" description="J" evidence="2">
    <location>
        <begin position="42"/>
        <end position="109"/>
    </location>
</feature>
<feature type="compositionally biased region" description="Acidic residues" evidence="1">
    <location>
        <begin position="331"/>
        <end position="348"/>
    </location>
</feature>
<dbReference type="GO" id="GO:0005634">
    <property type="term" value="C:nucleus"/>
    <property type="evidence" value="ECO:0007669"/>
    <property type="project" value="TreeGrafter"/>
</dbReference>
<dbReference type="CDD" id="cd06257">
    <property type="entry name" value="DnaJ"/>
    <property type="match status" value="1"/>
</dbReference>